<name>A0ABW4SMM8_9ACTN</name>
<reference evidence="2" key="1">
    <citation type="journal article" date="2019" name="Int. J. Syst. Evol. Microbiol.">
        <title>The Global Catalogue of Microorganisms (GCM) 10K type strain sequencing project: providing services to taxonomists for standard genome sequencing and annotation.</title>
        <authorList>
            <consortium name="The Broad Institute Genomics Platform"/>
            <consortium name="The Broad Institute Genome Sequencing Center for Infectious Disease"/>
            <person name="Wu L."/>
            <person name="Ma J."/>
        </authorList>
    </citation>
    <scope>NUCLEOTIDE SEQUENCE [LARGE SCALE GENOMIC DNA]</scope>
    <source>
        <strain evidence="2">ICMP 6774ER</strain>
    </source>
</reference>
<dbReference type="PANTHER" id="PTHR13061:SF29">
    <property type="entry name" value="GAMMA CARBONIC ANHYDRASE-LIKE 1, MITOCHONDRIAL-RELATED"/>
    <property type="match status" value="1"/>
</dbReference>
<proteinExistence type="predicted"/>
<organism evidence="1 2">
    <name type="scientific">Nonomuraea mangrovi</name>
    <dbReference type="NCBI Taxonomy" id="2316207"/>
    <lineage>
        <taxon>Bacteria</taxon>
        <taxon>Bacillati</taxon>
        <taxon>Actinomycetota</taxon>
        <taxon>Actinomycetes</taxon>
        <taxon>Streptosporangiales</taxon>
        <taxon>Streptosporangiaceae</taxon>
        <taxon>Nonomuraea</taxon>
    </lineage>
</organism>
<dbReference type="RefSeq" id="WP_379569570.1">
    <property type="nucleotide sequence ID" value="NZ_JBHUFV010000005.1"/>
</dbReference>
<evidence type="ECO:0000313" key="2">
    <source>
        <dbReference type="Proteomes" id="UP001597368"/>
    </source>
</evidence>
<dbReference type="SUPFAM" id="SSF51161">
    <property type="entry name" value="Trimeric LpxA-like enzymes"/>
    <property type="match status" value="1"/>
</dbReference>
<dbReference type="PANTHER" id="PTHR13061">
    <property type="entry name" value="DYNACTIN SUBUNIT P25"/>
    <property type="match status" value="1"/>
</dbReference>
<sequence>MLVEHLGKSPSVDPTAYVAPTATLCGDVRVGPGCRVLFGAVLTAEGGPVELGEGCIVMENAVLRGTRQDPLTLGRHVLVGPLAYLTGCAVEDDAFLATGSRVFNGARIRTRAEVRVNAVVHLRTTVAEGTTVPIGWVAVGDPAELFPPDRHDAIWAVQRELDFPGYVFGLPRAADGESIMPEVSRRYGRALGRHGDDTIL</sequence>
<dbReference type="Proteomes" id="UP001597368">
    <property type="component" value="Unassembled WGS sequence"/>
</dbReference>
<protein>
    <submittedName>
        <fullName evidence="1">Gamma carbonic anhydrase family protein</fullName>
    </submittedName>
</protein>
<accession>A0ABW4SMM8</accession>
<keyword evidence="2" id="KW-1185">Reference proteome</keyword>
<gene>
    <name evidence="1" type="ORF">ACFSKW_04915</name>
</gene>
<dbReference type="InterPro" id="IPR011004">
    <property type="entry name" value="Trimer_LpxA-like_sf"/>
</dbReference>
<evidence type="ECO:0000313" key="1">
    <source>
        <dbReference type="EMBL" id="MFD1930817.1"/>
    </source>
</evidence>
<dbReference type="Gene3D" id="2.160.10.10">
    <property type="entry name" value="Hexapeptide repeat proteins"/>
    <property type="match status" value="1"/>
</dbReference>
<comment type="caution">
    <text evidence="1">The sequence shown here is derived from an EMBL/GenBank/DDBJ whole genome shotgun (WGS) entry which is preliminary data.</text>
</comment>
<dbReference type="EMBL" id="JBHUFV010000005">
    <property type="protein sequence ID" value="MFD1930817.1"/>
    <property type="molecule type" value="Genomic_DNA"/>
</dbReference>
<dbReference type="InterPro" id="IPR050484">
    <property type="entry name" value="Transf_Hexapept/Carb_Anhydrase"/>
</dbReference>